<feature type="region of interest" description="Disordered" evidence="1">
    <location>
        <begin position="23"/>
        <end position="86"/>
    </location>
</feature>
<dbReference type="RefSeq" id="WP_381831614.1">
    <property type="nucleotide sequence ID" value="NZ_JBHTCF010000007.1"/>
</dbReference>
<protein>
    <recommendedName>
        <fullName evidence="4">DUF4352 domain-containing protein</fullName>
    </recommendedName>
</protein>
<evidence type="ECO:0000313" key="3">
    <source>
        <dbReference type="Proteomes" id="UP001596523"/>
    </source>
</evidence>
<sequence>MKLRHVRAVAVAAVVVVALTGARRGGSGGGCDDHDSSSSSSSSGGSYTSGGSSDYDNDDDYEVSTGGSSTGTPTGGPTTPAEQDVRITDCVIDSLSSTEGKITWKYTVTNGDSTGSASYSGTLVFKDSAGAMVGSAMLDADDVAAGQSYDGTVDDSVFHSDMASLQGRCEVNTVTKIPSL</sequence>
<dbReference type="EMBL" id="JBHTCF010000007">
    <property type="protein sequence ID" value="MFC7306260.1"/>
    <property type="molecule type" value="Genomic_DNA"/>
</dbReference>
<evidence type="ECO:0000256" key="1">
    <source>
        <dbReference type="SAM" id="MobiDB-lite"/>
    </source>
</evidence>
<feature type="compositionally biased region" description="Low complexity" evidence="1">
    <location>
        <begin position="37"/>
        <end position="54"/>
    </location>
</feature>
<organism evidence="2 3">
    <name type="scientific">Streptomyces monticola</name>
    <dbReference type="NCBI Taxonomy" id="2666263"/>
    <lineage>
        <taxon>Bacteria</taxon>
        <taxon>Bacillati</taxon>
        <taxon>Actinomycetota</taxon>
        <taxon>Actinomycetes</taxon>
        <taxon>Kitasatosporales</taxon>
        <taxon>Streptomycetaceae</taxon>
        <taxon>Streptomyces</taxon>
    </lineage>
</organism>
<reference evidence="3" key="1">
    <citation type="journal article" date="2019" name="Int. J. Syst. Evol. Microbiol.">
        <title>The Global Catalogue of Microorganisms (GCM) 10K type strain sequencing project: providing services to taxonomists for standard genome sequencing and annotation.</title>
        <authorList>
            <consortium name="The Broad Institute Genomics Platform"/>
            <consortium name="The Broad Institute Genome Sequencing Center for Infectious Disease"/>
            <person name="Wu L."/>
            <person name="Ma J."/>
        </authorList>
    </citation>
    <scope>NUCLEOTIDE SEQUENCE [LARGE SCALE GENOMIC DNA]</scope>
    <source>
        <strain evidence="3">SYNS20</strain>
    </source>
</reference>
<dbReference type="Proteomes" id="UP001596523">
    <property type="component" value="Unassembled WGS sequence"/>
</dbReference>
<evidence type="ECO:0008006" key="4">
    <source>
        <dbReference type="Google" id="ProtNLM"/>
    </source>
</evidence>
<name>A0ABW2JL67_9ACTN</name>
<keyword evidence="3" id="KW-1185">Reference proteome</keyword>
<proteinExistence type="predicted"/>
<evidence type="ECO:0000313" key="2">
    <source>
        <dbReference type="EMBL" id="MFC7306260.1"/>
    </source>
</evidence>
<accession>A0ABW2JL67</accession>
<gene>
    <name evidence="2" type="ORF">ACFQVC_18810</name>
</gene>
<feature type="compositionally biased region" description="Low complexity" evidence="1">
    <location>
        <begin position="64"/>
        <end position="80"/>
    </location>
</feature>
<comment type="caution">
    <text evidence="2">The sequence shown here is derived from an EMBL/GenBank/DDBJ whole genome shotgun (WGS) entry which is preliminary data.</text>
</comment>